<dbReference type="RefSeq" id="WP_226185131.1">
    <property type="nucleotide sequence ID" value="NZ_JAJADQ010000004.1"/>
</dbReference>
<dbReference type="InterPro" id="IPR051795">
    <property type="entry name" value="Glycosyl_Hydrlase_43"/>
</dbReference>
<keyword evidence="8" id="KW-1185">Reference proteome</keyword>
<evidence type="ECO:0000256" key="4">
    <source>
        <dbReference type="RuleBase" id="RU361187"/>
    </source>
</evidence>
<proteinExistence type="inferred from homology"/>
<dbReference type="SUPFAM" id="SSF75005">
    <property type="entry name" value="Arabinanase/levansucrase/invertase"/>
    <property type="match status" value="1"/>
</dbReference>
<keyword evidence="2 4" id="KW-0378">Hydrolase</keyword>
<dbReference type="InterPro" id="IPR023296">
    <property type="entry name" value="Glyco_hydro_beta-prop_sf"/>
</dbReference>
<comment type="similarity">
    <text evidence="1 4">Belongs to the glycosyl hydrolase 43 family.</text>
</comment>
<evidence type="ECO:0000256" key="5">
    <source>
        <dbReference type="SAM" id="SignalP"/>
    </source>
</evidence>
<dbReference type="GO" id="GO:0016787">
    <property type="term" value="F:hydrolase activity"/>
    <property type="evidence" value="ECO:0007669"/>
    <property type="project" value="UniProtKB-KW"/>
</dbReference>
<dbReference type="Proteomes" id="UP001165297">
    <property type="component" value="Unassembled WGS sequence"/>
</dbReference>
<evidence type="ECO:0000313" key="7">
    <source>
        <dbReference type="EMBL" id="MCB2377954.1"/>
    </source>
</evidence>
<dbReference type="CDD" id="cd09001">
    <property type="entry name" value="GH43_FsAxh1-like"/>
    <property type="match status" value="1"/>
</dbReference>
<dbReference type="InterPro" id="IPR013320">
    <property type="entry name" value="ConA-like_dom_sf"/>
</dbReference>
<feature type="chain" id="PRO_5045444826" evidence="5">
    <location>
        <begin position="24"/>
        <end position="525"/>
    </location>
</feature>
<evidence type="ECO:0000256" key="2">
    <source>
        <dbReference type="ARBA" id="ARBA00022801"/>
    </source>
</evidence>
<feature type="signal peptide" evidence="5">
    <location>
        <begin position="1"/>
        <end position="23"/>
    </location>
</feature>
<dbReference type="PANTHER" id="PTHR42812:SF12">
    <property type="entry name" value="BETA-XYLOSIDASE-RELATED"/>
    <property type="match status" value="1"/>
</dbReference>
<feature type="domain" description="Beta-xylosidase C-terminal Concanavalin A-like" evidence="6">
    <location>
        <begin position="334"/>
        <end position="519"/>
    </location>
</feature>
<comment type="caution">
    <text evidence="7">The sequence shown here is derived from an EMBL/GenBank/DDBJ whole genome shotgun (WGS) entry which is preliminary data.</text>
</comment>
<evidence type="ECO:0000256" key="3">
    <source>
        <dbReference type="ARBA" id="ARBA00023295"/>
    </source>
</evidence>
<protein>
    <submittedName>
        <fullName evidence="7">Glycoside hydrolase 43 family protein</fullName>
    </submittedName>
</protein>
<dbReference type="EMBL" id="JAJADQ010000004">
    <property type="protein sequence ID" value="MCB2377954.1"/>
    <property type="molecule type" value="Genomic_DNA"/>
</dbReference>
<dbReference type="Gene3D" id="2.60.120.200">
    <property type="match status" value="1"/>
</dbReference>
<dbReference type="SUPFAM" id="SSF49899">
    <property type="entry name" value="Concanavalin A-like lectins/glucanases"/>
    <property type="match status" value="1"/>
</dbReference>
<dbReference type="InterPro" id="IPR041542">
    <property type="entry name" value="GH43_C2"/>
</dbReference>
<dbReference type="Pfam" id="PF04616">
    <property type="entry name" value="Glyco_hydro_43"/>
    <property type="match status" value="1"/>
</dbReference>
<dbReference type="PANTHER" id="PTHR42812">
    <property type="entry name" value="BETA-XYLOSIDASE"/>
    <property type="match status" value="1"/>
</dbReference>
<evidence type="ECO:0000259" key="6">
    <source>
        <dbReference type="Pfam" id="PF17851"/>
    </source>
</evidence>
<dbReference type="InterPro" id="IPR006710">
    <property type="entry name" value="Glyco_hydro_43"/>
</dbReference>
<gene>
    <name evidence="7" type="ORF">LGH70_10205</name>
</gene>
<sequence length="525" mass="57866">MKNYALLLLVVLGSLGLRPAAWAQVPSARNPVVHADVPDLSMIRVGKTYYMSSTTMHMSPGVPIMKSTDLVNWKLVSYAYDTLATVDAMTLARGQSTYGRGSWASSLRYHRGTYYVSTFAQTTGKTHVYSTKNIEKGPWKAVAFRPSLHDHSLFFDDDGRVYMVYGAGKIQLVELTADAAGLKPGTTAQVIIENASAPAGPNLGLPAEGSQLFKIRGKYYLFHITWPKDGMRTVVVHRADKITGPYEGRVALQDLGVAQGGLIDTPDGQWYAYLFRDFGAVGRIPYLVPVQWADGWPVLGSPAGKVPATLPLPANKSLLPGIVASDEFARRAGEPALPLVWQWNHNPDNRHWSVTARPGFLRLTTGRIDTSFLLARNTLTQRTIGPVCAGTTALDVTHLKDGDFAGLGVLQKRYGLVGVQRSRGAKAIVMVSAESEKPVELQRLPLTQDKVYFKIECDFTDRRDVATFFYSLDGNTWRPVGGPLKMAYTLPHFMGYHFSLFNYATQAAGGYADFDYFRITDKLNK</sequence>
<keyword evidence="3 4" id="KW-0326">Glycosidase</keyword>
<keyword evidence="5" id="KW-0732">Signal</keyword>
<accession>A0ABS8ACS9</accession>
<dbReference type="Gene3D" id="2.115.10.20">
    <property type="entry name" value="Glycosyl hydrolase domain, family 43"/>
    <property type="match status" value="1"/>
</dbReference>
<reference evidence="7" key="1">
    <citation type="submission" date="2021-10" db="EMBL/GenBank/DDBJ databases">
        <authorList>
            <person name="Dean J.D."/>
            <person name="Kim M.K."/>
            <person name="Newey C.N."/>
            <person name="Stoker T.S."/>
            <person name="Thompson D.W."/>
            <person name="Grose J.H."/>
        </authorList>
    </citation>
    <scope>NUCLEOTIDE SEQUENCE</scope>
    <source>
        <strain evidence="7">BT635</strain>
    </source>
</reference>
<evidence type="ECO:0000313" key="8">
    <source>
        <dbReference type="Proteomes" id="UP001165297"/>
    </source>
</evidence>
<evidence type="ECO:0000256" key="1">
    <source>
        <dbReference type="ARBA" id="ARBA00009865"/>
    </source>
</evidence>
<organism evidence="7 8">
    <name type="scientific">Hymenobacter nitidus</name>
    <dbReference type="NCBI Taxonomy" id="2880929"/>
    <lineage>
        <taxon>Bacteria</taxon>
        <taxon>Pseudomonadati</taxon>
        <taxon>Bacteroidota</taxon>
        <taxon>Cytophagia</taxon>
        <taxon>Cytophagales</taxon>
        <taxon>Hymenobacteraceae</taxon>
        <taxon>Hymenobacter</taxon>
    </lineage>
</organism>
<name>A0ABS8ACS9_9BACT</name>
<dbReference type="Pfam" id="PF17851">
    <property type="entry name" value="GH43_C2"/>
    <property type="match status" value="1"/>
</dbReference>